<name>A0AA39R0J5_9LECA</name>
<evidence type="ECO:0000259" key="5">
    <source>
        <dbReference type="Pfam" id="PF10342"/>
    </source>
</evidence>
<accession>A0AA39R0J5</accession>
<dbReference type="PANTHER" id="PTHR40633">
    <property type="entry name" value="MATRIX PROTEIN, PUTATIVE (AFU_ORTHOLOGUE AFUA_8G05410)-RELATED"/>
    <property type="match status" value="1"/>
</dbReference>
<dbReference type="Pfam" id="PF10342">
    <property type="entry name" value="Kre9_KNH"/>
    <property type="match status" value="1"/>
</dbReference>
<evidence type="ECO:0000256" key="2">
    <source>
        <dbReference type="SAM" id="MobiDB-lite"/>
    </source>
</evidence>
<feature type="chain" id="PRO_5041444380" description="Yeast cell wall synthesis Kre9/Knh1-like N-terminal domain-containing protein" evidence="4">
    <location>
        <begin position="19"/>
        <end position="243"/>
    </location>
</feature>
<dbReference type="PANTHER" id="PTHR40633:SF1">
    <property type="entry name" value="GPI ANCHORED SERINE-THREONINE RICH PROTEIN (AFU_ORTHOLOGUE AFUA_1G03630)"/>
    <property type="match status" value="1"/>
</dbReference>
<evidence type="ECO:0000313" key="7">
    <source>
        <dbReference type="Proteomes" id="UP001166286"/>
    </source>
</evidence>
<organism evidence="6 7">
    <name type="scientific">Cladonia borealis</name>
    <dbReference type="NCBI Taxonomy" id="184061"/>
    <lineage>
        <taxon>Eukaryota</taxon>
        <taxon>Fungi</taxon>
        <taxon>Dikarya</taxon>
        <taxon>Ascomycota</taxon>
        <taxon>Pezizomycotina</taxon>
        <taxon>Lecanoromycetes</taxon>
        <taxon>OSLEUM clade</taxon>
        <taxon>Lecanoromycetidae</taxon>
        <taxon>Lecanorales</taxon>
        <taxon>Lecanorineae</taxon>
        <taxon>Cladoniaceae</taxon>
        <taxon>Cladonia</taxon>
    </lineage>
</organism>
<keyword evidence="1 4" id="KW-0732">Signal</keyword>
<feature type="domain" description="Yeast cell wall synthesis Kre9/Knh1-like N-terminal" evidence="5">
    <location>
        <begin position="30"/>
        <end position="104"/>
    </location>
</feature>
<dbReference type="AlphaFoldDB" id="A0AA39R0J5"/>
<evidence type="ECO:0000256" key="1">
    <source>
        <dbReference type="ARBA" id="ARBA00022729"/>
    </source>
</evidence>
<keyword evidence="3" id="KW-1133">Transmembrane helix</keyword>
<evidence type="ECO:0000256" key="4">
    <source>
        <dbReference type="SAM" id="SignalP"/>
    </source>
</evidence>
<keyword evidence="3" id="KW-0812">Transmembrane</keyword>
<sequence>MRFVTIATALLAPLCAQAVVMFTNNAYNGIAAGTPFTLTWGGDGTPVTIYLLKGPTQMLMRVYTVANGVSGSSYTWTPPESAPTGTYALSITQSGATNYSPQFLITGNSVPTFSNTPTTTPALSPSPPSGTVGRASQTTSRIQAGADGYPLPGPTLTGVNDFNTPSTTSYAYANTIGPTAPISMGSSLLLYPTGLINSSVPTGYKVLPTGVDFADGATRLGGFGLWCSVAVMFAGALLARYAF</sequence>
<dbReference type="InterPro" id="IPR018466">
    <property type="entry name" value="Kre9/Knh1-like_N"/>
</dbReference>
<comment type="caution">
    <text evidence="6">The sequence shown here is derived from an EMBL/GenBank/DDBJ whole genome shotgun (WGS) entry which is preliminary data.</text>
</comment>
<feature type="region of interest" description="Disordered" evidence="2">
    <location>
        <begin position="116"/>
        <end position="135"/>
    </location>
</feature>
<proteinExistence type="predicted"/>
<evidence type="ECO:0000256" key="3">
    <source>
        <dbReference type="SAM" id="Phobius"/>
    </source>
</evidence>
<gene>
    <name evidence="6" type="ORF">JMJ35_006063</name>
</gene>
<protein>
    <recommendedName>
        <fullName evidence="5">Yeast cell wall synthesis Kre9/Knh1-like N-terminal domain-containing protein</fullName>
    </recommendedName>
</protein>
<dbReference type="Proteomes" id="UP001166286">
    <property type="component" value="Unassembled WGS sequence"/>
</dbReference>
<evidence type="ECO:0000313" key="6">
    <source>
        <dbReference type="EMBL" id="KAK0511490.1"/>
    </source>
</evidence>
<feature type="signal peptide" evidence="4">
    <location>
        <begin position="1"/>
        <end position="18"/>
    </location>
</feature>
<keyword evidence="7" id="KW-1185">Reference proteome</keyword>
<feature type="transmembrane region" description="Helical" evidence="3">
    <location>
        <begin position="223"/>
        <end position="242"/>
    </location>
</feature>
<reference evidence="6" key="1">
    <citation type="submission" date="2023-03" db="EMBL/GenBank/DDBJ databases">
        <title>Complete genome of Cladonia borealis.</title>
        <authorList>
            <person name="Park H."/>
        </authorList>
    </citation>
    <scope>NUCLEOTIDE SEQUENCE</scope>
    <source>
        <strain evidence="6">ANT050790</strain>
    </source>
</reference>
<dbReference type="InterPro" id="IPR052982">
    <property type="entry name" value="SRP1/TIP1-like"/>
</dbReference>
<keyword evidence="3" id="KW-0472">Membrane</keyword>
<dbReference type="EMBL" id="JAFEKC020000013">
    <property type="protein sequence ID" value="KAK0511490.1"/>
    <property type="molecule type" value="Genomic_DNA"/>
</dbReference>